<proteinExistence type="predicted"/>
<accession>A0A0G0NBL1</accession>
<dbReference type="Pfam" id="PF13177">
    <property type="entry name" value="DNA_pol3_delta2"/>
    <property type="match status" value="1"/>
</dbReference>
<sequence>MKVLDILKHQLKNDRLSHAYIIFGKVDIALIAKILTVNTADLIELKENPVKIDHIRELIHWITLKPHSSKNKLAVIHNIENLTLDAANCLLKTLEEPPSCSIIIMTAAKKEKILPTIESRCQKLYQKNEDEVEIGDFVDFKKIGQMSIKERFDYANKLSENPDLNKIIDLWEKSFREELLAGHDKKTVLKEIVKARGLLLTNTSVKLLLENLLLKF</sequence>
<dbReference type="EMBL" id="LBUX01000003">
    <property type="protein sequence ID" value="KKQ74496.1"/>
    <property type="molecule type" value="Genomic_DNA"/>
</dbReference>
<evidence type="ECO:0000313" key="2">
    <source>
        <dbReference type="Proteomes" id="UP000034498"/>
    </source>
</evidence>
<reference evidence="1 2" key="1">
    <citation type="journal article" date="2015" name="Nature">
        <title>rRNA introns, odd ribosomes, and small enigmatic genomes across a large radiation of phyla.</title>
        <authorList>
            <person name="Brown C.T."/>
            <person name="Hug L.A."/>
            <person name="Thomas B.C."/>
            <person name="Sharon I."/>
            <person name="Castelle C.J."/>
            <person name="Singh A."/>
            <person name="Wilkins M.J."/>
            <person name="Williams K.H."/>
            <person name="Banfield J.F."/>
        </authorList>
    </citation>
    <scope>NUCLEOTIDE SEQUENCE [LARGE SCALE GENOMIC DNA]</scope>
</reference>
<dbReference type="STRING" id="1618336.US94_C0003G0014"/>
<dbReference type="Proteomes" id="UP000034498">
    <property type="component" value="Unassembled WGS sequence"/>
</dbReference>
<name>A0A0G0NBL1_9BACT</name>
<organism evidence="1 2">
    <name type="scientific">Berkelbacteria bacterium GW2011_GWB1_38_5</name>
    <dbReference type="NCBI Taxonomy" id="1618336"/>
    <lineage>
        <taxon>Bacteria</taxon>
        <taxon>Candidatus Berkelbacteria</taxon>
    </lineage>
</organism>
<protein>
    <recommendedName>
        <fullName evidence="3">Polymerase III, delta prime subunit protein</fullName>
    </recommendedName>
</protein>
<dbReference type="SUPFAM" id="SSF52540">
    <property type="entry name" value="P-loop containing nucleoside triphosphate hydrolases"/>
    <property type="match status" value="1"/>
</dbReference>
<dbReference type="InterPro" id="IPR050238">
    <property type="entry name" value="DNA_Rep/Repair_Clamp_Loader"/>
</dbReference>
<dbReference type="AlphaFoldDB" id="A0A0G0NBL1"/>
<evidence type="ECO:0008006" key="3">
    <source>
        <dbReference type="Google" id="ProtNLM"/>
    </source>
</evidence>
<dbReference type="PANTHER" id="PTHR11669:SF8">
    <property type="entry name" value="DNA POLYMERASE III SUBUNIT DELTA"/>
    <property type="match status" value="1"/>
</dbReference>
<comment type="caution">
    <text evidence="1">The sequence shown here is derived from an EMBL/GenBank/DDBJ whole genome shotgun (WGS) entry which is preliminary data.</text>
</comment>
<dbReference type="GO" id="GO:0006261">
    <property type="term" value="P:DNA-templated DNA replication"/>
    <property type="evidence" value="ECO:0007669"/>
    <property type="project" value="TreeGrafter"/>
</dbReference>
<dbReference type="Gene3D" id="3.40.50.300">
    <property type="entry name" value="P-loop containing nucleotide triphosphate hydrolases"/>
    <property type="match status" value="1"/>
</dbReference>
<dbReference type="PANTHER" id="PTHR11669">
    <property type="entry name" value="REPLICATION FACTOR C / DNA POLYMERASE III GAMMA-TAU SUBUNIT"/>
    <property type="match status" value="1"/>
</dbReference>
<evidence type="ECO:0000313" key="1">
    <source>
        <dbReference type="EMBL" id="KKQ74496.1"/>
    </source>
</evidence>
<dbReference type="InterPro" id="IPR027417">
    <property type="entry name" value="P-loop_NTPase"/>
</dbReference>
<gene>
    <name evidence="1" type="ORF">US94_C0003G0014</name>
</gene>